<comment type="similarity">
    <text evidence="1 2">Belongs to the nucleosome assembly protein (NAP) family.</text>
</comment>
<evidence type="ECO:0008006" key="6">
    <source>
        <dbReference type="Google" id="ProtNLM"/>
    </source>
</evidence>
<dbReference type="InParanoid" id="A0A1V8TRC1"/>
<feature type="region of interest" description="Disordered" evidence="3">
    <location>
        <begin position="226"/>
        <end position="267"/>
    </location>
</feature>
<dbReference type="InterPro" id="IPR002164">
    <property type="entry name" value="NAP_family"/>
</dbReference>
<proteinExistence type="inferred from homology"/>
<dbReference type="InterPro" id="IPR037231">
    <property type="entry name" value="NAP-like_sf"/>
</dbReference>
<protein>
    <recommendedName>
        <fullName evidence="6">Nap family protein</fullName>
    </recommendedName>
</protein>
<dbReference type="GO" id="GO:0005634">
    <property type="term" value="C:nucleus"/>
    <property type="evidence" value="ECO:0007669"/>
    <property type="project" value="InterPro"/>
</dbReference>
<dbReference type="GO" id="GO:0006334">
    <property type="term" value="P:nucleosome assembly"/>
    <property type="evidence" value="ECO:0007669"/>
    <property type="project" value="InterPro"/>
</dbReference>
<dbReference type="EMBL" id="NAJO01000002">
    <property type="protein sequence ID" value="OQO13909.1"/>
    <property type="molecule type" value="Genomic_DNA"/>
</dbReference>
<evidence type="ECO:0000313" key="5">
    <source>
        <dbReference type="Proteomes" id="UP000192596"/>
    </source>
</evidence>
<feature type="compositionally biased region" description="Acidic residues" evidence="3">
    <location>
        <begin position="240"/>
        <end position="258"/>
    </location>
</feature>
<reference evidence="5" key="1">
    <citation type="submission" date="2017-03" db="EMBL/GenBank/DDBJ databases">
        <title>Genomes of endolithic fungi from Antarctica.</title>
        <authorList>
            <person name="Coleine C."/>
            <person name="Masonjones S."/>
            <person name="Stajich J.E."/>
        </authorList>
    </citation>
    <scope>NUCLEOTIDE SEQUENCE [LARGE SCALE GENOMIC DNA]</scope>
    <source>
        <strain evidence="5">CCFEE 5527</strain>
    </source>
</reference>
<name>A0A1V8TRC1_9PEZI</name>
<gene>
    <name evidence="4" type="ORF">B0A48_00784</name>
</gene>
<evidence type="ECO:0000256" key="3">
    <source>
        <dbReference type="SAM" id="MobiDB-lite"/>
    </source>
</evidence>
<sequence>MADQETPSATYEELAAIEDAFEEIDTEMIRKQYALSTPVYTKRAAVIAKIPNFWPLVIEQAPQEIDQFIQPKDSQILVENLTSFEVTRPGIAAESGPDSAGSGENPRSFKLRFEFKANDDFEDTVLEKSFWHRRAKDGWSGLVSEPVNIRWKTGKDLTEGLTGMASRLFEARRKTGDFENRGLQEYTALKKKVEHANGMNTSFFTWFGWVSSRRYVSAEESAEAEAKRAEAKGEDKSDGADPEAPDLENEELADDDQEVEVHEAGEDIAVSFAEDIWPGAIKYFTQAQEQEDMSDVDFEEMDDEEDSADEDAPVDIRGLVGASKPNGSRSVSGGAPPSKKRKT</sequence>
<dbReference type="Gene3D" id="3.30.1120.90">
    <property type="entry name" value="Nucleosome assembly protein"/>
    <property type="match status" value="1"/>
</dbReference>
<feature type="region of interest" description="Disordered" evidence="3">
    <location>
        <begin position="283"/>
        <end position="343"/>
    </location>
</feature>
<dbReference type="OrthoDB" id="19419at2759"/>
<comment type="caution">
    <text evidence="4">The sequence shown here is derived from an EMBL/GenBank/DDBJ whole genome shotgun (WGS) entry which is preliminary data.</text>
</comment>
<dbReference type="PANTHER" id="PTHR11875">
    <property type="entry name" value="TESTIS-SPECIFIC Y-ENCODED PROTEIN"/>
    <property type="match status" value="1"/>
</dbReference>
<feature type="compositionally biased region" description="Acidic residues" evidence="3">
    <location>
        <begin position="289"/>
        <end position="313"/>
    </location>
</feature>
<feature type="compositionally biased region" description="Basic and acidic residues" evidence="3">
    <location>
        <begin position="226"/>
        <end position="239"/>
    </location>
</feature>
<dbReference type="Pfam" id="PF00956">
    <property type="entry name" value="NAP"/>
    <property type="match status" value="1"/>
</dbReference>
<dbReference type="STRING" id="1507870.A0A1V8TRC1"/>
<evidence type="ECO:0000256" key="2">
    <source>
        <dbReference type="RuleBase" id="RU003876"/>
    </source>
</evidence>
<keyword evidence="5" id="KW-1185">Reference proteome</keyword>
<dbReference type="SUPFAM" id="SSF143113">
    <property type="entry name" value="NAP-like"/>
    <property type="match status" value="1"/>
</dbReference>
<dbReference type="Proteomes" id="UP000192596">
    <property type="component" value="Unassembled WGS sequence"/>
</dbReference>
<accession>A0A1V8TRC1</accession>
<evidence type="ECO:0000313" key="4">
    <source>
        <dbReference type="EMBL" id="OQO13909.1"/>
    </source>
</evidence>
<organism evidence="4 5">
    <name type="scientific">Cryoendolithus antarcticus</name>
    <dbReference type="NCBI Taxonomy" id="1507870"/>
    <lineage>
        <taxon>Eukaryota</taxon>
        <taxon>Fungi</taxon>
        <taxon>Dikarya</taxon>
        <taxon>Ascomycota</taxon>
        <taxon>Pezizomycotina</taxon>
        <taxon>Dothideomycetes</taxon>
        <taxon>Dothideomycetidae</taxon>
        <taxon>Cladosporiales</taxon>
        <taxon>Cladosporiaceae</taxon>
        <taxon>Cryoendolithus</taxon>
    </lineage>
</organism>
<dbReference type="FunCoup" id="A0A1V8TRC1">
    <property type="interactions" value="1045"/>
</dbReference>
<dbReference type="AlphaFoldDB" id="A0A1V8TRC1"/>
<evidence type="ECO:0000256" key="1">
    <source>
        <dbReference type="ARBA" id="ARBA00009947"/>
    </source>
</evidence>